<keyword evidence="1" id="KW-0479">Metal-binding</keyword>
<dbReference type="Pfam" id="PF00096">
    <property type="entry name" value="zf-C2H2"/>
    <property type="match status" value="2"/>
</dbReference>
<evidence type="ECO:0000313" key="9">
    <source>
        <dbReference type="Proteomes" id="UP000683360"/>
    </source>
</evidence>
<keyword evidence="3 5" id="KW-0863">Zinc-finger</keyword>
<keyword evidence="2" id="KW-0677">Repeat</keyword>
<sequence length="157" mass="17624">MHSEENKAVLISKEENSSKCDEAGNSQLKEHEKTQTLITNGESVKCNNEINKLDDSCPTSKNHTGTVNGYTHTTDVKGEGQNEKEKIQAHLKIYASLKPFKCKDCGKEFWKESSLQTHMIQHSGEKPFKCKECGKGFMGEKPLKSHYLVHSGERPSL</sequence>
<evidence type="ECO:0000256" key="1">
    <source>
        <dbReference type="ARBA" id="ARBA00022723"/>
    </source>
</evidence>
<name>A0A8S3T3M6_MYTED</name>
<feature type="region of interest" description="Disordered" evidence="6">
    <location>
        <begin position="57"/>
        <end position="82"/>
    </location>
</feature>
<gene>
    <name evidence="8" type="ORF">MEDL_38243</name>
</gene>
<evidence type="ECO:0000259" key="7">
    <source>
        <dbReference type="PROSITE" id="PS50157"/>
    </source>
</evidence>
<dbReference type="AlphaFoldDB" id="A0A8S3T3M6"/>
<dbReference type="PROSITE" id="PS50157">
    <property type="entry name" value="ZINC_FINGER_C2H2_2"/>
    <property type="match status" value="2"/>
</dbReference>
<dbReference type="FunFam" id="3.30.160.60:FF:002343">
    <property type="entry name" value="Zinc finger protein 33A"/>
    <property type="match status" value="1"/>
</dbReference>
<reference evidence="8" key="1">
    <citation type="submission" date="2021-03" db="EMBL/GenBank/DDBJ databases">
        <authorList>
            <person name="Bekaert M."/>
        </authorList>
    </citation>
    <scope>NUCLEOTIDE SEQUENCE</scope>
</reference>
<dbReference type="OrthoDB" id="3437960at2759"/>
<dbReference type="PANTHER" id="PTHR23226">
    <property type="entry name" value="ZINC FINGER AND SCAN DOMAIN-CONTAINING"/>
    <property type="match status" value="1"/>
</dbReference>
<keyword evidence="9" id="KW-1185">Reference proteome</keyword>
<dbReference type="GO" id="GO:0000978">
    <property type="term" value="F:RNA polymerase II cis-regulatory region sequence-specific DNA binding"/>
    <property type="evidence" value="ECO:0007669"/>
    <property type="project" value="TreeGrafter"/>
</dbReference>
<dbReference type="GO" id="GO:0008270">
    <property type="term" value="F:zinc ion binding"/>
    <property type="evidence" value="ECO:0007669"/>
    <property type="project" value="UniProtKB-KW"/>
</dbReference>
<dbReference type="SUPFAM" id="SSF57667">
    <property type="entry name" value="beta-beta-alpha zinc fingers"/>
    <property type="match status" value="1"/>
</dbReference>
<dbReference type="InterPro" id="IPR013087">
    <property type="entry name" value="Znf_C2H2_type"/>
</dbReference>
<protein>
    <submittedName>
        <fullName evidence="8">KRAB</fullName>
    </submittedName>
</protein>
<dbReference type="FunFam" id="3.30.160.60:FF:001397">
    <property type="entry name" value="Datilografo, isoform A"/>
    <property type="match status" value="1"/>
</dbReference>
<dbReference type="SMART" id="SM00355">
    <property type="entry name" value="ZnF_C2H2"/>
    <property type="match status" value="2"/>
</dbReference>
<dbReference type="PANTHER" id="PTHR23226:SF400">
    <property type="entry name" value="ZINC FINGER AND BTB DOMAIN-CONTAINING PROTEIN 47"/>
    <property type="match status" value="1"/>
</dbReference>
<feature type="compositionally biased region" description="Polar residues" evidence="6">
    <location>
        <begin position="57"/>
        <end position="73"/>
    </location>
</feature>
<organism evidence="8 9">
    <name type="scientific">Mytilus edulis</name>
    <name type="common">Blue mussel</name>
    <dbReference type="NCBI Taxonomy" id="6550"/>
    <lineage>
        <taxon>Eukaryota</taxon>
        <taxon>Metazoa</taxon>
        <taxon>Spiralia</taxon>
        <taxon>Lophotrochozoa</taxon>
        <taxon>Mollusca</taxon>
        <taxon>Bivalvia</taxon>
        <taxon>Autobranchia</taxon>
        <taxon>Pteriomorphia</taxon>
        <taxon>Mytilida</taxon>
        <taxon>Mytiloidea</taxon>
        <taxon>Mytilidae</taxon>
        <taxon>Mytilinae</taxon>
        <taxon>Mytilus</taxon>
    </lineage>
</organism>
<feature type="domain" description="C2H2-type" evidence="7">
    <location>
        <begin position="100"/>
        <end position="127"/>
    </location>
</feature>
<dbReference type="InterPro" id="IPR036236">
    <property type="entry name" value="Znf_C2H2_sf"/>
</dbReference>
<dbReference type="Gene3D" id="3.30.160.60">
    <property type="entry name" value="Classic Zinc Finger"/>
    <property type="match status" value="2"/>
</dbReference>
<evidence type="ECO:0000256" key="5">
    <source>
        <dbReference type="PROSITE-ProRule" id="PRU00042"/>
    </source>
</evidence>
<evidence type="ECO:0000313" key="8">
    <source>
        <dbReference type="EMBL" id="CAG2225087.1"/>
    </source>
</evidence>
<keyword evidence="4" id="KW-0862">Zinc</keyword>
<evidence type="ECO:0000256" key="6">
    <source>
        <dbReference type="SAM" id="MobiDB-lite"/>
    </source>
</evidence>
<evidence type="ECO:0000256" key="4">
    <source>
        <dbReference type="ARBA" id="ARBA00022833"/>
    </source>
</evidence>
<dbReference type="PROSITE" id="PS00028">
    <property type="entry name" value="ZINC_FINGER_C2H2_1"/>
    <property type="match status" value="2"/>
</dbReference>
<evidence type="ECO:0000256" key="2">
    <source>
        <dbReference type="ARBA" id="ARBA00022737"/>
    </source>
</evidence>
<feature type="region of interest" description="Disordered" evidence="6">
    <location>
        <begin position="1"/>
        <end position="32"/>
    </location>
</feature>
<dbReference type="GO" id="GO:0000981">
    <property type="term" value="F:DNA-binding transcription factor activity, RNA polymerase II-specific"/>
    <property type="evidence" value="ECO:0007669"/>
    <property type="project" value="TreeGrafter"/>
</dbReference>
<comment type="caution">
    <text evidence="8">The sequence shown here is derived from an EMBL/GenBank/DDBJ whole genome shotgun (WGS) entry which is preliminary data.</text>
</comment>
<evidence type="ECO:0000256" key="3">
    <source>
        <dbReference type="ARBA" id="ARBA00022771"/>
    </source>
</evidence>
<proteinExistence type="predicted"/>
<dbReference type="Proteomes" id="UP000683360">
    <property type="component" value="Unassembled WGS sequence"/>
</dbReference>
<dbReference type="EMBL" id="CAJPWZ010001835">
    <property type="protein sequence ID" value="CAG2225087.1"/>
    <property type="molecule type" value="Genomic_DNA"/>
</dbReference>
<feature type="domain" description="C2H2-type" evidence="7">
    <location>
        <begin position="128"/>
        <end position="155"/>
    </location>
</feature>
<accession>A0A8S3T3M6</accession>